<dbReference type="Pfam" id="PF13419">
    <property type="entry name" value="HAD_2"/>
    <property type="match status" value="1"/>
</dbReference>
<dbReference type="PANTHER" id="PTHR43885">
    <property type="entry name" value="HALOACID DEHALOGENASE-LIKE HYDROLASE"/>
    <property type="match status" value="1"/>
</dbReference>
<dbReference type="Gene3D" id="3.40.50.1000">
    <property type="entry name" value="HAD superfamily/HAD-like"/>
    <property type="match status" value="1"/>
</dbReference>
<dbReference type="GO" id="GO:0016787">
    <property type="term" value="F:hydrolase activity"/>
    <property type="evidence" value="ECO:0007669"/>
    <property type="project" value="UniProtKB-KW"/>
</dbReference>
<reference evidence="1 2" key="1">
    <citation type="submission" date="2019-06" db="EMBL/GenBank/DDBJ databases">
        <title>Whole genome sequence for Cellvibrionaceae sp. R142.</title>
        <authorList>
            <person name="Wang G."/>
        </authorList>
    </citation>
    <scope>NUCLEOTIDE SEQUENCE [LARGE SCALE GENOMIC DNA]</scope>
    <source>
        <strain evidence="1 2">R142</strain>
    </source>
</reference>
<dbReference type="InterPro" id="IPR036412">
    <property type="entry name" value="HAD-like_sf"/>
</dbReference>
<comment type="caution">
    <text evidence="1">The sequence shown here is derived from an EMBL/GenBank/DDBJ whole genome shotgun (WGS) entry which is preliminary data.</text>
</comment>
<evidence type="ECO:0000313" key="2">
    <source>
        <dbReference type="Proteomes" id="UP000319732"/>
    </source>
</evidence>
<accession>A0A545T5W8</accession>
<dbReference type="AlphaFoldDB" id="A0A545T5W8"/>
<evidence type="ECO:0000313" key="1">
    <source>
        <dbReference type="EMBL" id="TQV72614.1"/>
    </source>
</evidence>
<dbReference type="OrthoDB" id="9776368at2"/>
<gene>
    <name evidence="1" type="ORF">FKG94_18135</name>
</gene>
<protein>
    <submittedName>
        <fullName evidence="1">HAD-IA family hydrolase</fullName>
    </submittedName>
</protein>
<dbReference type="InterPro" id="IPR041492">
    <property type="entry name" value="HAD_2"/>
</dbReference>
<dbReference type="SFLD" id="SFLDG01129">
    <property type="entry name" value="C1.5:_HAD__Beta-PGM__Phosphata"/>
    <property type="match status" value="1"/>
</dbReference>
<proteinExistence type="predicted"/>
<dbReference type="RefSeq" id="WP_142928344.1">
    <property type="nucleotide sequence ID" value="NZ_ML660098.1"/>
</dbReference>
<dbReference type="InterPro" id="IPR006439">
    <property type="entry name" value="HAD-SF_hydro_IA"/>
</dbReference>
<dbReference type="Proteomes" id="UP000319732">
    <property type="component" value="Unassembled WGS sequence"/>
</dbReference>
<keyword evidence="2" id="KW-1185">Reference proteome</keyword>
<dbReference type="NCBIfam" id="TIGR01549">
    <property type="entry name" value="HAD-SF-IA-v1"/>
    <property type="match status" value="1"/>
</dbReference>
<keyword evidence="1" id="KW-0378">Hydrolase</keyword>
<dbReference type="SFLD" id="SFLDS00003">
    <property type="entry name" value="Haloacid_Dehalogenase"/>
    <property type="match status" value="1"/>
</dbReference>
<dbReference type="InterPro" id="IPR023214">
    <property type="entry name" value="HAD_sf"/>
</dbReference>
<dbReference type="PANTHER" id="PTHR43885:SF1">
    <property type="entry name" value="SUPERFAMILY HYDROLASE, PUTATIVE (AFU_ORTHOLOGUE AFUA_4G13290)-RELATED"/>
    <property type="match status" value="1"/>
</dbReference>
<dbReference type="SUPFAM" id="SSF56784">
    <property type="entry name" value="HAD-like"/>
    <property type="match status" value="1"/>
</dbReference>
<dbReference type="Gene3D" id="1.10.260.80">
    <property type="match status" value="1"/>
</dbReference>
<name>A0A545T5W8_9GAMM</name>
<sequence length="201" mass="22129">MNESGNSIEGVIFDLDGTLADTKLDFAAMCEQLQVPASTPLLEHIEGLTDRRQSEIARDLLEQHEMSGAACAEWMPGAQQMLERLHAANMPMGIVTRNMRAAAMLTIERLGIPIDVVITREDCQPKPHPEGLLKISSHWSIAAENIAYVGDYKFDLLAANSANMLACLIANGRNAKFAALADWVITDFCEFTERVLARESI</sequence>
<dbReference type="NCBIfam" id="TIGR01509">
    <property type="entry name" value="HAD-SF-IA-v3"/>
    <property type="match status" value="1"/>
</dbReference>
<organism evidence="1 2">
    <name type="scientific">Exilibacterium tricleocarpae</name>
    <dbReference type="NCBI Taxonomy" id="2591008"/>
    <lineage>
        <taxon>Bacteria</taxon>
        <taxon>Pseudomonadati</taxon>
        <taxon>Pseudomonadota</taxon>
        <taxon>Gammaproteobacteria</taxon>
        <taxon>Cellvibrionales</taxon>
        <taxon>Cellvibrionaceae</taxon>
        <taxon>Exilibacterium</taxon>
    </lineage>
</organism>
<dbReference type="EMBL" id="VHSG01000019">
    <property type="protein sequence ID" value="TQV72614.1"/>
    <property type="molecule type" value="Genomic_DNA"/>
</dbReference>